<sequence length="64" mass="7285">MAKRELSIEKAFENLDGIIQKLESEDTKLSDSIALYAKGVELLNTCKESLDRIEKQMIILEEEA</sequence>
<keyword evidence="3" id="KW-0540">Nuclease</keyword>
<dbReference type="SUPFAM" id="SSF116842">
    <property type="entry name" value="XseB-like"/>
    <property type="match status" value="1"/>
</dbReference>
<keyword evidence="5" id="KW-0269">Exonuclease</keyword>
<dbReference type="Proteomes" id="UP000823618">
    <property type="component" value="Unassembled WGS sequence"/>
</dbReference>
<dbReference type="GO" id="GO:0005829">
    <property type="term" value="C:cytosol"/>
    <property type="evidence" value="ECO:0007669"/>
    <property type="project" value="TreeGrafter"/>
</dbReference>
<dbReference type="PANTHER" id="PTHR34137:SF1">
    <property type="entry name" value="EXODEOXYRIBONUCLEASE 7 SMALL SUBUNIT"/>
    <property type="match status" value="1"/>
</dbReference>
<evidence type="ECO:0000256" key="4">
    <source>
        <dbReference type="ARBA" id="ARBA00022801"/>
    </source>
</evidence>
<evidence type="ECO:0000313" key="7">
    <source>
        <dbReference type="EMBL" id="MBO8464142.1"/>
    </source>
</evidence>
<dbReference type="EC" id="3.1.11.6" evidence="6"/>
<reference evidence="7" key="2">
    <citation type="journal article" date="2021" name="PeerJ">
        <title>Extensive microbial diversity within the chicken gut microbiome revealed by metagenomics and culture.</title>
        <authorList>
            <person name="Gilroy R."/>
            <person name="Ravi A."/>
            <person name="Getino M."/>
            <person name="Pursley I."/>
            <person name="Horton D.L."/>
            <person name="Alikhan N.F."/>
            <person name="Baker D."/>
            <person name="Gharbi K."/>
            <person name="Hall N."/>
            <person name="Watson M."/>
            <person name="Adriaenssens E.M."/>
            <person name="Foster-Nyarko E."/>
            <person name="Jarju S."/>
            <person name="Secka A."/>
            <person name="Antonio M."/>
            <person name="Oren A."/>
            <person name="Chaudhuri R.R."/>
            <person name="La Ragione R."/>
            <person name="Hildebrand F."/>
            <person name="Pallen M.J."/>
        </authorList>
    </citation>
    <scope>NUCLEOTIDE SEQUENCE</scope>
    <source>
        <strain evidence="7">E3-2379</strain>
    </source>
</reference>
<keyword evidence="2" id="KW-0963">Cytoplasm</keyword>
<comment type="caution">
    <text evidence="7">The sequence shown here is derived from an EMBL/GenBank/DDBJ whole genome shotgun (WGS) entry which is preliminary data.</text>
</comment>
<dbReference type="InterPro" id="IPR037004">
    <property type="entry name" value="Exonuc_VII_ssu_sf"/>
</dbReference>
<gene>
    <name evidence="7" type="primary">xseB</name>
    <name evidence="7" type="ORF">IAC13_09445</name>
</gene>
<proteinExistence type="inferred from homology"/>
<evidence type="ECO:0000256" key="2">
    <source>
        <dbReference type="ARBA" id="ARBA00022490"/>
    </source>
</evidence>
<accession>A0A9D9I208</accession>
<dbReference type="GO" id="GO:0006308">
    <property type="term" value="P:DNA catabolic process"/>
    <property type="evidence" value="ECO:0007669"/>
    <property type="project" value="UniProtKB-UniRule"/>
</dbReference>
<evidence type="ECO:0000256" key="5">
    <source>
        <dbReference type="ARBA" id="ARBA00022839"/>
    </source>
</evidence>
<dbReference type="GO" id="GO:0008855">
    <property type="term" value="F:exodeoxyribonuclease VII activity"/>
    <property type="evidence" value="ECO:0007669"/>
    <property type="project" value="UniProtKB-UniRule"/>
</dbReference>
<organism evidence="7 8">
    <name type="scientific">Candidatus Scybalomonas excrementavium</name>
    <dbReference type="NCBI Taxonomy" id="2840943"/>
    <lineage>
        <taxon>Bacteria</taxon>
        <taxon>Bacillati</taxon>
        <taxon>Bacillota</taxon>
        <taxon>Clostridia</taxon>
        <taxon>Lachnospirales</taxon>
        <taxon>Lachnospiraceae</taxon>
        <taxon>Lachnospiraceae incertae sedis</taxon>
        <taxon>Candidatus Scybalomonas</taxon>
    </lineage>
</organism>
<dbReference type="Gene3D" id="1.10.287.1040">
    <property type="entry name" value="Exonuclease VII, small subunit"/>
    <property type="match status" value="1"/>
</dbReference>
<dbReference type="EMBL" id="JADIML010000269">
    <property type="protein sequence ID" value="MBO8464142.1"/>
    <property type="molecule type" value="Genomic_DNA"/>
</dbReference>
<evidence type="ECO:0000313" key="8">
    <source>
        <dbReference type="Proteomes" id="UP000823618"/>
    </source>
</evidence>
<evidence type="ECO:0000256" key="3">
    <source>
        <dbReference type="ARBA" id="ARBA00022722"/>
    </source>
</evidence>
<dbReference type="PANTHER" id="PTHR34137">
    <property type="entry name" value="EXODEOXYRIBONUCLEASE 7 SMALL SUBUNIT"/>
    <property type="match status" value="1"/>
</dbReference>
<dbReference type="Pfam" id="PF02609">
    <property type="entry name" value="Exonuc_VII_S"/>
    <property type="match status" value="1"/>
</dbReference>
<dbReference type="AlphaFoldDB" id="A0A9D9I208"/>
<keyword evidence="4 7" id="KW-0378">Hydrolase</keyword>
<dbReference type="GO" id="GO:0009318">
    <property type="term" value="C:exodeoxyribonuclease VII complex"/>
    <property type="evidence" value="ECO:0007669"/>
    <property type="project" value="UniProtKB-UniRule"/>
</dbReference>
<evidence type="ECO:0000256" key="1">
    <source>
        <dbReference type="ARBA" id="ARBA00009998"/>
    </source>
</evidence>
<reference evidence="7" key="1">
    <citation type="submission" date="2020-10" db="EMBL/GenBank/DDBJ databases">
        <authorList>
            <person name="Gilroy R."/>
        </authorList>
    </citation>
    <scope>NUCLEOTIDE SEQUENCE</scope>
    <source>
        <strain evidence="7">E3-2379</strain>
    </source>
</reference>
<protein>
    <recommendedName>
        <fullName evidence="6">Exodeoxyribonuclease VII small subunit</fullName>
        <ecNumber evidence="6">3.1.11.6</ecNumber>
    </recommendedName>
</protein>
<dbReference type="NCBIfam" id="TIGR01280">
    <property type="entry name" value="xseB"/>
    <property type="match status" value="1"/>
</dbReference>
<name>A0A9D9I208_9FIRM</name>
<evidence type="ECO:0000256" key="6">
    <source>
        <dbReference type="NCBIfam" id="TIGR01280"/>
    </source>
</evidence>
<comment type="similarity">
    <text evidence="1">Belongs to the XseB family.</text>
</comment>
<dbReference type="InterPro" id="IPR003761">
    <property type="entry name" value="Exonuc_VII_S"/>
</dbReference>